<accession>A0AAN9SE66</accession>
<reference evidence="1 2" key="1">
    <citation type="submission" date="2024-01" db="EMBL/GenBank/DDBJ databases">
        <title>The genomes of 5 underutilized Papilionoideae crops provide insights into root nodulation and disease resistanc.</title>
        <authorList>
            <person name="Jiang F."/>
        </authorList>
    </citation>
    <scope>NUCLEOTIDE SEQUENCE [LARGE SCALE GENOMIC DNA]</scope>
    <source>
        <strain evidence="1">DUOXIRENSHENG_FW03</strain>
        <tissue evidence="1">Leaves</tissue>
    </source>
</reference>
<dbReference type="EMBL" id="JAYMYS010000005">
    <property type="protein sequence ID" value="KAK7392448.1"/>
    <property type="molecule type" value="Genomic_DNA"/>
</dbReference>
<dbReference type="Proteomes" id="UP001386955">
    <property type="component" value="Unassembled WGS sequence"/>
</dbReference>
<evidence type="ECO:0000313" key="1">
    <source>
        <dbReference type="EMBL" id="KAK7392448.1"/>
    </source>
</evidence>
<sequence>MYLLVFMNLTQEELFNNEIETDKYMSIFVYNNWKSDKDIMWDEFYGQAWVIKEGKDDEKMTEEKRLCYAA</sequence>
<evidence type="ECO:0000313" key="2">
    <source>
        <dbReference type="Proteomes" id="UP001386955"/>
    </source>
</evidence>
<proteinExistence type="predicted"/>
<keyword evidence="2" id="KW-1185">Reference proteome</keyword>
<protein>
    <submittedName>
        <fullName evidence="1">Uncharacterized protein</fullName>
    </submittedName>
</protein>
<comment type="caution">
    <text evidence="1">The sequence shown here is derived from an EMBL/GenBank/DDBJ whole genome shotgun (WGS) entry which is preliminary data.</text>
</comment>
<organism evidence="1 2">
    <name type="scientific">Psophocarpus tetragonolobus</name>
    <name type="common">Winged bean</name>
    <name type="synonym">Dolichos tetragonolobus</name>
    <dbReference type="NCBI Taxonomy" id="3891"/>
    <lineage>
        <taxon>Eukaryota</taxon>
        <taxon>Viridiplantae</taxon>
        <taxon>Streptophyta</taxon>
        <taxon>Embryophyta</taxon>
        <taxon>Tracheophyta</taxon>
        <taxon>Spermatophyta</taxon>
        <taxon>Magnoliopsida</taxon>
        <taxon>eudicotyledons</taxon>
        <taxon>Gunneridae</taxon>
        <taxon>Pentapetalae</taxon>
        <taxon>rosids</taxon>
        <taxon>fabids</taxon>
        <taxon>Fabales</taxon>
        <taxon>Fabaceae</taxon>
        <taxon>Papilionoideae</taxon>
        <taxon>50 kb inversion clade</taxon>
        <taxon>NPAAA clade</taxon>
        <taxon>indigoferoid/millettioid clade</taxon>
        <taxon>Phaseoleae</taxon>
        <taxon>Psophocarpus</taxon>
    </lineage>
</organism>
<gene>
    <name evidence="1" type="ORF">VNO78_20887</name>
</gene>
<name>A0AAN9SE66_PSOTE</name>
<dbReference type="AlphaFoldDB" id="A0AAN9SE66"/>